<name>A0ABR4SRH4_BARQI</name>
<reference evidence="1 2" key="1">
    <citation type="submission" date="2012-04" db="EMBL/GenBank/DDBJ databases">
        <title>The Genome Sequence of Bartonella quintana JK 68.</title>
        <authorList>
            <consortium name="The Broad Institute Genome Sequencing Platform"/>
            <consortium name="The Broad Institute Genome Sequencing Center for Infectious Disease"/>
            <person name="Feldgarden M."/>
            <person name="Kirby J."/>
            <person name="Kosoy M."/>
            <person name="Birtles R."/>
            <person name="Probert W.S."/>
            <person name="Chiaraviglio L."/>
            <person name="Walker B."/>
            <person name="Young S.K."/>
            <person name="Zeng Q."/>
            <person name="Gargeya S."/>
            <person name="Fitzgerald M."/>
            <person name="Haas B."/>
            <person name="Abouelleil A."/>
            <person name="Alvarado L."/>
            <person name="Arachchi H.M."/>
            <person name="Berlin A.M."/>
            <person name="Chapman S.B."/>
            <person name="Goldberg J."/>
            <person name="Griggs A."/>
            <person name="Gujja S."/>
            <person name="Hansen M."/>
            <person name="Howarth C."/>
            <person name="Imamovic A."/>
            <person name="Larimer J."/>
            <person name="McCowen C."/>
            <person name="Montmayeur A."/>
            <person name="Murphy C."/>
            <person name="Neiman D."/>
            <person name="Pearson M."/>
            <person name="Priest M."/>
            <person name="Roberts A."/>
            <person name="Saif S."/>
            <person name="Shea T."/>
            <person name="Sisk P."/>
            <person name="Sykes S."/>
            <person name="Wortman J."/>
            <person name="Nusbaum C."/>
            <person name="Birren B."/>
        </authorList>
    </citation>
    <scope>NUCLEOTIDE SEQUENCE [LARGE SCALE GENOMIC DNA]</scope>
    <source>
        <strain evidence="1 2">JK 68</strain>
    </source>
</reference>
<evidence type="ECO:0000313" key="2">
    <source>
        <dbReference type="Proteomes" id="UP000027143"/>
    </source>
</evidence>
<evidence type="ECO:0000313" key="1">
    <source>
        <dbReference type="EMBL" id="KEC67851.1"/>
    </source>
</evidence>
<comment type="caution">
    <text evidence="1">The sequence shown here is derived from an EMBL/GenBank/DDBJ whole genome shotgun (WGS) entry which is preliminary data.</text>
</comment>
<keyword evidence="2" id="KW-1185">Reference proteome</keyword>
<accession>A0ABR4SRH4</accession>
<organism evidence="1 2">
    <name type="scientific">Bartonella quintana JK 68</name>
    <dbReference type="NCBI Taxonomy" id="1134503"/>
    <lineage>
        <taxon>Bacteria</taxon>
        <taxon>Pseudomonadati</taxon>
        <taxon>Pseudomonadota</taxon>
        <taxon>Alphaproteobacteria</taxon>
        <taxon>Hyphomicrobiales</taxon>
        <taxon>Bartonellaceae</taxon>
        <taxon>Bartonella</taxon>
    </lineage>
</organism>
<dbReference type="EMBL" id="AHPD01000001">
    <property type="protein sequence ID" value="KEC67851.1"/>
    <property type="molecule type" value="Genomic_DNA"/>
</dbReference>
<protein>
    <submittedName>
        <fullName evidence="1">Uncharacterized protein</fullName>
    </submittedName>
</protein>
<sequence>MISLSSVPFISLGKLGYACSTSVGYLSKKAITSFTKPALLSINNFKVATFPPVNTLSASMSANDALKFLGGYGNLLFTDRRVDI</sequence>
<proteinExistence type="predicted"/>
<gene>
    <name evidence="1" type="ORF">O7U_00008</name>
</gene>
<dbReference type="Proteomes" id="UP000027143">
    <property type="component" value="Unassembled WGS sequence"/>
</dbReference>